<protein>
    <submittedName>
        <fullName evidence="2">Uncharacterized protein</fullName>
    </submittedName>
</protein>
<reference evidence="3" key="1">
    <citation type="journal article" date="2021" name="Syst. Appl. Microbiol.">
        <title>Roseomonas hellenica sp. nov., isolated from roots of wild-growing Alkanna tinctoria.</title>
        <authorList>
            <person name="Rat A."/>
            <person name="Naranjo H.D."/>
            <person name="Lebbe L."/>
            <person name="Cnockaert M."/>
            <person name="Krigas N."/>
            <person name="Grigoriadou K."/>
            <person name="Maloupa E."/>
            <person name="Willems A."/>
        </authorList>
    </citation>
    <scope>NUCLEOTIDE SEQUENCE [LARGE SCALE GENOMIC DNA]</scope>
    <source>
        <strain evidence="3">LMG 31523</strain>
    </source>
</reference>
<comment type="caution">
    <text evidence="2">The sequence shown here is derived from an EMBL/GenBank/DDBJ whole genome shotgun (WGS) entry which is preliminary data.</text>
</comment>
<keyword evidence="1" id="KW-0472">Membrane</keyword>
<name>A0ABS5EY80_9PROT</name>
<accession>A0ABS5EY80</accession>
<gene>
    <name evidence="2" type="ORF">GXW71_12815</name>
</gene>
<dbReference type="Proteomes" id="UP001196870">
    <property type="component" value="Unassembled WGS sequence"/>
</dbReference>
<organism evidence="2 3">
    <name type="scientific">Plastoroseomonas hellenica</name>
    <dbReference type="NCBI Taxonomy" id="2687306"/>
    <lineage>
        <taxon>Bacteria</taxon>
        <taxon>Pseudomonadati</taxon>
        <taxon>Pseudomonadota</taxon>
        <taxon>Alphaproteobacteria</taxon>
        <taxon>Acetobacterales</taxon>
        <taxon>Acetobacteraceae</taxon>
        <taxon>Plastoroseomonas</taxon>
    </lineage>
</organism>
<proteinExistence type="predicted"/>
<feature type="transmembrane region" description="Helical" evidence="1">
    <location>
        <begin position="12"/>
        <end position="35"/>
    </location>
</feature>
<evidence type="ECO:0000313" key="2">
    <source>
        <dbReference type="EMBL" id="MBR0665239.1"/>
    </source>
</evidence>
<dbReference type="RefSeq" id="WP_211852906.1">
    <property type="nucleotide sequence ID" value="NZ_JAAGBB010000013.1"/>
</dbReference>
<keyword evidence="3" id="KW-1185">Reference proteome</keyword>
<keyword evidence="1" id="KW-0812">Transmembrane</keyword>
<dbReference type="EMBL" id="JAAGBB010000013">
    <property type="protein sequence ID" value="MBR0665239.1"/>
    <property type="molecule type" value="Genomic_DNA"/>
</dbReference>
<sequence>MSDTVETPLAALHVWICLAAIALLCLLCSLDLAVLREAVPHPGAGLRLAATHLLRIDLTLLRFPMLALRLASSFARSGGTA</sequence>
<evidence type="ECO:0000256" key="1">
    <source>
        <dbReference type="SAM" id="Phobius"/>
    </source>
</evidence>
<keyword evidence="1" id="KW-1133">Transmembrane helix</keyword>
<evidence type="ECO:0000313" key="3">
    <source>
        <dbReference type="Proteomes" id="UP001196870"/>
    </source>
</evidence>